<feature type="compositionally biased region" description="Low complexity" evidence="6">
    <location>
        <begin position="354"/>
        <end position="369"/>
    </location>
</feature>
<feature type="transmembrane region" description="Helical" evidence="7">
    <location>
        <begin position="209"/>
        <end position="231"/>
    </location>
</feature>
<proteinExistence type="predicted"/>
<dbReference type="Pfam" id="PF05425">
    <property type="entry name" value="CopD"/>
    <property type="match status" value="1"/>
</dbReference>
<comment type="subcellular location">
    <subcellularLocation>
        <location evidence="1">Cell membrane</location>
        <topology evidence="1">Multi-pass membrane protein</topology>
    </subcellularLocation>
</comment>
<feature type="transmembrane region" description="Helical" evidence="7">
    <location>
        <begin position="107"/>
        <end position="134"/>
    </location>
</feature>
<feature type="transmembrane region" description="Helical" evidence="7">
    <location>
        <begin position="291"/>
        <end position="312"/>
    </location>
</feature>
<reference evidence="10" key="1">
    <citation type="journal article" date="2019" name="Int. J. Syst. Evol. Microbiol.">
        <title>The Global Catalogue of Microorganisms (GCM) 10K type strain sequencing project: providing services to taxonomists for standard genome sequencing and annotation.</title>
        <authorList>
            <consortium name="The Broad Institute Genomics Platform"/>
            <consortium name="The Broad Institute Genome Sequencing Center for Infectious Disease"/>
            <person name="Wu L."/>
            <person name="Ma J."/>
        </authorList>
    </citation>
    <scope>NUCLEOTIDE SEQUENCE [LARGE SCALE GENOMIC DNA]</scope>
    <source>
        <strain evidence="10">CCUG 43114</strain>
    </source>
</reference>
<keyword evidence="3 7" id="KW-0812">Transmembrane</keyword>
<sequence length="493" mass="48283">MGGAVAVLPRVPVRRGDDRVRSRAAALVVAASGVALVVGALGLAVGGGAPVPASAGLPDAGPVTGWARSGVALATRVVAVVLVGELVVAGLLARAAPGGPPAVTRRALAAVPALAAAWCGLELLRLPLTASALLAVPVHRVPPGALLDVAALPVARPALAAALVLGVTALVAARARSARHARLLLVPVLMAAVLPVVGGHGAGGDGHGGVVWLLAAHVVAAAVWVGGVVGLLRHRAWLTDPVSAATRFSHLAVGCVGVVVGSGVASVPVLTGAGVGGGTGGLGALGVLGSGWGALLLSKVALLAVLVALGWWHRRTTLPLLRQGRPGAFRRLLGVEVVVMAATIGAAVALAASPPPAVTDAPAATTPTAPTAPAPAAPAPAAPVPAAPVPAAEEPAEELLADMSGHDHGDLSVGVLVDDDRFHVGSVASAGGPVTVYNQSTTEVTLTAADGSFDVVVPGRTLTTFTAPGPGEHRFTSRHDPAFADVLVVRGDP</sequence>
<dbReference type="RefSeq" id="WP_340269528.1">
    <property type="nucleotide sequence ID" value="NZ_JBBEOG010000004.1"/>
</dbReference>
<dbReference type="InterPro" id="IPR008457">
    <property type="entry name" value="Cu-R_CopD_dom"/>
</dbReference>
<comment type="caution">
    <text evidence="9">The sequence shown here is derived from an EMBL/GenBank/DDBJ whole genome shotgun (WGS) entry which is preliminary data.</text>
</comment>
<feature type="domain" description="Copper resistance protein D" evidence="8">
    <location>
        <begin position="244"/>
        <end position="350"/>
    </location>
</feature>
<dbReference type="Proteomes" id="UP001596122">
    <property type="component" value="Unassembled WGS sequence"/>
</dbReference>
<keyword evidence="2" id="KW-1003">Cell membrane</keyword>
<evidence type="ECO:0000313" key="10">
    <source>
        <dbReference type="Proteomes" id="UP001596122"/>
    </source>
</evidence>
<accession>A0ABW0GQR8</accession>
<feature type="transmembrane region" description="Helical" evidence="7">
    <location>
        <begin position="184"/>
        <end position="203"/>
    </location>
</feature>
<feature type="transmembrane region" description="Helical" evidence="7">
    <location>
        <begin position="71"/>
        <end position="95"/>
    </location>
</feature>
<dbReference type="PANTHER" id="PTHR34820">
    <property type="entry name" value="INNER MEMBRANE PROTEIN YEBZ"/>
    <property type="match status" value="1"/>
</dbReference>
<dbReference type="EMBL" id="JBHSLD010000009">
    <property type="protein sequence ID" value="MFC5381604.1"/>
    <property type="molecule type" value="Genomic_DNA"/>
</dbReference>
<evidence type="ECO:0000256" key="7">
    <source>
        <dbReference type="SAM" id="Phobius"/>
    </source>
</evidence>
<evidence type="ECO:0000256" key="2">
    <source>
        <dbReference type="ARBA" id="ARBA00022475"/>
    </source>
</evidence>
<feature type="region of interest" description="Disordered" evidence="6">
    <location>
        <begin position="354"/>
        <end position="392"/>
    </location>
</feature>
<keyword evidence="10" id="KW-1185">Reference proteome</keyword>
<dbReference type="InterPro" id="IPR032694">
    <property type="entry name" value="CopC/D"/>
</dbReference>
<evidence type="ECO:0000256" key="3">
    <source>
        <dbReference type="ARBA" id="ARBA00022692"/>
    </source>
</evidence>
<evidence type="ECO:0000256" key="4">
    <source>
        <dbReference type="ARBA" id="ARBA00022989"/>
    </source>
</evidence>
<evidence type="ECO:0000256" key="1">
    <source>
        <dbReference type="ARBA" id="ARBA00004651"/>
    </source>
</evidence>
<protein>
    <submittedName>
        <fullName evidence="9">CopD family protein</fullName>
    </submittedName>
</protein>
<dbReference type="PANTHER" id="PTHR34820:SF4">
    <property type="entry name" value="INNER MEMBRANE PROTEIN YEBZ"/>
    <property type="match status" value="1"/>
</dbReference>
<evidence type="ECO:0000256" key="5">
    <source>
        <dbReference type="ARBA" id="ARBA00023136"/>
    </source>
</evidence>
<evidence type="ECO:0000256" key="6">
    <source>
        <dbReference type="SAM" id="MobiDB-lite"/>
    </source>
</evidence>
<feature type="transmembrane region" description="Helical" evidence="7">
    <location>
        <begin position="332"/>
        <end position="352"/>
    </location>
</feature>
<organism evidence="9 10">
    <name type="scientific">Aquipuribacter nitratireducens</name>
    <dbReference type="NCBI Taxonomy" id="650104"/>
    <lineage>
        <taxon>Bacteria</taxon>
        <taxon>Bacillati</taxon>
        <taxon>Actinomycetota</taxon>
        <taxon>Actinomycetes</taxon>
        <taxon>Micrococcales</taxon>
        <taxon>Intrasporangiaceae</taxon>
        <taxon>Aquipuribacter</taxon>
    </lineage>
</organism>
<feature type="transmembrane region" description="Helical" evidence="7">
    <location>
        <begin position="24"/>
        <end position="51"/>
    </location>
</feature>
<evidence type="ECO:0000313" key="9">
    <source>
        <dbReference type="EMBL" id="MFC5381604.1"/>
    </source>
</evidence>
<keyword evidence="5 7" id="KW-0472">Membrane</keyword>
<evidence type="ECO:0000259" key="8">
    <source>
        <dbReference type="Pfam" id="PF05425"/>
    </source>
</evidence>
<feature type="transmembrane region" description="Helical" evidence="7">
    <location>
        <begin position="154"/>
        <end position="172"/>
    </location>
</feature>
<gene>
    <name evidence="9" type="ORF">ACFPJ6_12465</name>
</gene>
<feature type="compositionally biased region" description="Pro residues" evidence="6">
    <location>
        <begin position="370"/>
        <end position="388"/>
    </location>
</feature>
<keyword evidence="4 7" id="KW-1133">Transmembrane helix</keyword>
<feature type="transmembrane region" description="Helical" evidence="7">
    <location>
        <begin position="251"/>
        <end position="271"/>
    </location>
</feature>
<name>A0ABW0GQR8_9MICO</name>